<gene>
    <name evidence="10" type="ORF">HMPREF9446_03113</name>
</gene>
<evidence type="ECO:0000313" key="10">
    <source>
        <dbReference type="EMBL" id="EGF51906.1"/>
    </source>
</evidence>
<keyword evidence="11" id="KW-1185">Reference proteome</keyword>
<dbReference type="eggNOG" id="ENOG50315HM">
    <property type="taxonomic scope" value="Bacteria"/>
</dbReference>
<evidence type="ECO:0000256" key="8">
    <source>
        <dbReference type="SAM" id="MobiDB-lite"/>
    </source>
</evidence>
<comment type="subcellular location">
    <subcellularLocation>
        <location evidence="1">Cell outer membrane</location>
    </subcellularLocation>
</comment>
<feature type="compositionally biased region" description="Polar residues" evidence="8">
    <location>
        <begin position="459"/>
        <end position="471"/>
    </location>
</feature>
<protein>
    <recommendedName>
        <fullName evidence="12">Major fimbrial subunit protein N-terminal domain-containing protein</fullName>
    </recommendedName>
</protein>
<evidence type="ECO:0000256" key="5">
    <source>
        <dbReference type="ARBA" id="ARBA00023139"/>
    </source>
</evidence>
<dbReference type="EMBL" id="AFBN01000096">
    <property type="protein sequence ID" value="EGF51906.1"/>
    <property type="molecule type" value="Genomic_DNA"/>
</dbReference>
<comment type="caution">
    <text evidence="10">The sequence shown here is derived from an EMBL/GenBank/DDBJ whole genome shotgun (WGS) entry which is preliminary data.</text>
</comment>
<evidence type="ECO:0000256" key="4">
    <source>
        <dbReference type="ARBA" id="ARBA00023136"/>
    </source>
</evidence>
<keyword evidence="5" id="KW-0564">Palmitate</keyword>
<feature type="signal peptide" evidence="9">
    <location>
        <begin position="1"/>
        <end position="22"/>
    </location>
</feature>
<comment type="similarity">
    <text evidence="2">Belongs to the bacteroidetes fimbrillin superfamily. FimB/Mfa2 family.</text>
</comment>
<dbReference type="Proteomes" id="UP000003416">
    <property type="component" value="Unassembled WGS sequence"/>
</dbReference>
<feature type="region of interest" description="Disordered" evidence="8">
    <location>
        <begin position="451"/>
        <end position="471"/>
    </location>
</feature>
<keyword evidence="7" id="KW-0449">Lipoprotein</keyword>
<dbReference type="STRING" id="763034.HMPREF9446_03113"/>
<keyword evidence="3 9" id="KW-0732">Signal</keyword>
<keyword evidence="4" id="KW-0472">Membrane</keyword>
<keyword evidence="6" id="KW-0998">Cell outer membrane</keyword>
<evidence type="ECO:0000256" key="3">
    <source>
        <dbReference type="ARBA" id="ARBA00022729"/>
    </source>
</evidence>
<evidence type="ECO:0000256" key="2">
    <source>
        <dbReference type="ARBA" id="ARBA00007248"/>
    </source>
</evidence>
<reference evidence="10 11" key="1">
    <citation type="submission" date="2011-02" db="EMBL/GenBank/DDBJ databases">
        <authorList>
            <person name="Weinstock G."/>
            <person name="Sodergren E."/>
            <person name="Clifton S."/>
            <person name="Fulton L."/>
            <person name="Fulton B."/>
            <person name="Courtney L."/>
            <person name="Fronick C."/>
            <person name="Harrison M."/>
            <person name="Strong C."/>
            <person name="Farmer C."/>
            <person name="Delahaunty K."/>
            <person name="Markovic C."/>
            <person name="Hall O."/>
            <person name="Minx P."/>
            <person name="Tomlinson C."/>
            <person name="Mitreva M."/>
            <person name="Hou S."/>
            <person name="Chen J."/>
            <person name="Wollam A."/>
            <person name="Pepin K.H."/>
            <person name="Johnson M."/>
            <person name="Bhonagiri V."/>
            <person name="Zhang X."/>
            <person name="Suruliraj S."/>
            <person name="Warren W."/>
            <person name="Chinwalla A."/>
            <person name="Mardis E.R."/>
            <person name="Wilson R.K."/>
        </authorList>
    </citation>
    <scope>NUCLEOTIDE SEQUENCE [LARGE SCALE GENOMIC DNA]</scope>
    <source>
        <strain evidence="10 11">YIT 12057</strain>
    </source>
</reference>
<feature type="chain" id="PRO_5003300365" description="Major fimbrial subunit protein N-terminal domain-containing protein" evidence="9">
    <location>
        <begin position="23"/>
        <end position="471"/>
    </location>
</feature>
<dbReference type="InterPro" id="IPR014941">
    <property type="entry name" value="FimB/Mfa2/Mfa3"/>
</dbReference>
<dbReference type="PROSITE" id="PS51257">
    <property type="entry name" value="PROKAR_LIPOPROTEIN"/>
    <property type="match status" value="1"/>
</dbReference>
<dbReference type="HOGENOM" id="CLU_599433_0_0_10"/>
<dbReference type="AlphaFoldDB" id="F3PWH7"/>
<evidence type="ECO:0000256" key="1">
    <source>
        <dbReference type="ARBA" id="ARBA00004442"/>
    </source>
</evidence>
<sequence>MNYILKNRYASLVFLLSVVLWAASCIKDDFSGGTGTGEEDITIKLGITTRAGEDGLIRDNDDRFGSLAVYAFDEGGNFLALYKYNLEEAANTYTTPAFNCGIKVRKLLGIANYAAYPDLDEKLVKGLSEDAVKALTANDGGTVALSAANLLMIGETTVAFAKPDDEDEEVTASLELKRLAARVDVFVFKETGWTAEVQLETVEFFNGVKNTALKWNTGQVELPAPLQYAAPQTGKSGGLLEPAPSGDYTYESYEKGRFYSYRTQQAIAADNAPKLNITVRVNGNITRTYSAVIANKDVSEAVLDAGNVYQVKAVLAKSGLVVSTNVVPWDAEDYVLDFKDDLLYKSEGWAFGSFVAMQGNTVQLYTDKPGILRFSLLSPNTVRWKASLTNNQDFKLGPVEGSYEEDAAGNAIVQKLEVSSIPEGNNDYASTELSVFAVIGGVSYEMDLTTDQEMGGSPGTINRFTITRGNR</sequence>
<evidence type="ECO:0000256" key="6">
    <source>
        <dbReference type="ARBA" id="ARBA00023237"/>
    </source>
</evidence>
<dbReference type="RefSeq" id="WP_009126335.1">
    <property type="nucleotide sequence ID" value="NZ_GL882689.1"/>
</dbReference>
<organism evidence="10 11">
    <name type="scientific">Bacteroides fluxus YIT 12057</name>
    <dbReference type="NCBI Taxonomy" id="763034"/>
    <lineage>
        <taxon>Bacteria</taxon>
        <taxon>Pseudomonadati</taxon>
        <taxon>Bacteroidota</taxon>
        <taxon>Bacteroidia</taxon>
        <taxon>Bacteroidales</taxon>
        <taxon>Bacteroidaceae</taxon>
        <taxon>Bacteroides</taxon>
    </lineage>
</organism>
<dbReference type="GO" id="GO:0009279">
    <property type="term" value="C:cell outer membrane"/>
    <property type="evidence" value="ECO:0007669"/>
    <property type="project" value="UniProtKB-SubCell"/>
</dbReference>
<dbReference type="GeneID" id="86050524"/>
<proteinExistence type="inferred from homology"/>
<dbReference type="Pfam" id="PF08842">
    <property type="entry name" value="Mfa2"/>
    <property type="match status" value="1"/>
</dbReference>
<accession>F3PWH7</accession>
<evidence type="ECO:0000256" key="7">
    <source>
        <dbReference type="ARBA" id="ARBA00023288"/>
    </source>
</evidence>
<evidence type="ECO:0000256" key="9">
    <source>
        <dbReference type="SAM" id="SignalP"/>
    </source>
</evidence>
<evidence type="ECO:0000313" key="11">
    <source>
        <dbReference type="Proteomes" id="UP000003416"/>
    </source>
</evidence>
<evidence type="ECO:0008006" key="12">
    <source>
        <dbReference type="Google" id="ProtNLM"/>
    </source>
</evidence>
<name>F3PWH7_9BACE</name>